<dbReference type="InterPro" id="IPR002913">
    <property type="entry name" value="START_lipid-bd_dom"/>
</dbReference>
<reference evidence="4" key="1">
    <citation type="journal article" date="2015" name="PLoS Genet.">
        <title>Genome Sequence and Transcriptome Analyses of Chrysochromulina tobin: Metabolic Tools for Enhanced Algal Fitness in the Prominent Order Prymnesiales (Haptophyceae).</title>
        <authorList>
            <person name="Hovde B.T."/>
            <person name="Deodato C.R."/>
            <person name="Hunsperger H.M."/>
            <person name="Ryken S.A."/>
            <person name="Yost W."/>
            <person name="Jha R.K."/>
            <person name="Patterson J."/>
            <person name="Monnat R.J. Jr."/>
            <person name="Barlow S.B."/>
            <person name="Starkenburg S.R."/>
            <person name="Cattolico R.A."/>
        </authorList>
    </citation>
    <scope>NUCLEOTIDE SEQUENCE</scope>
    <source>
        <strain evidence="4">CCMP291</strain>
    </source>
</reference>
<dbReference type="Gene3D" id="1.25.40.10">
    <property type="entry name" value="Tetratricopeptide repeat domain"/>
    <property type="match status" value="1"/>
</dbReference>
<sequence length="512" mass="55954">MKRLRQGIASAADNARTLTMQASELAVQGQMLTGLSAEELFDRAKQFNKEGKFKKACECIEAAIKLQPKISMALSAANLRLKLGDHHLAIEAYRGVIALKGQDPPVGPTERELEMAERKLVEAIELARQQELHVSALGRDAEPQSANWYAAQLDELSEDLFAESATLYAEHGVALQDGLKEMSRHLRANRILACGQVLRGVEKLVTKACLTPRDETEQEWLKNMRTMLNMILVSTTEVQIALRELDELGSGGWRPASEALGLRTQWRPDEDGSLWVRIDGELSGASLLHASAVAHEAELWPKWMPFCGAAEVLTHISPYERTTYVQFDLTPMMKRGALIHWSISDSLQERQSILLLGASLGDAAPVEVPASAEGIKLASFKCIKVLIHPLTKTSCRVRWVSHVDLKAGSLPQTLVSMVTNKVAGSLLSTLMREAQKATQSLADANAIYAGGAGSTPDVRRISSGAAPTADNVYLRRIQDDPSFYGPMAAIIDNYFEIFGEGGGSDDSPATRQ</sequence>
<gene>
    <name evidence="3" type="ORF">Ctob_000650</name>
</gene>
<comment type="caution">
    <text evidence="3">The sequence shown here is derived from an EMBL/GenBank/DDBJ whole genome shotgun (WGS) entry which is preliminary data.</text>
</comment>
<dbReference type="Gene3D" id="3.30.530.20">
    <property type="match status" value="1"/>
</dbReference>
<feature type="domain" description="START" evidence="2">
    <location>
        <begin position="386"/>
        <end position="439"/>
    </location>
</feature>
<dbReference type="OrthoDB" id="1295045at2759"/>
<keyword evidence="4" id="KW-1185">Reference proteome</keyword>
<dbReference type="PROSITE" id="PS50848">
    <property type="entry name" value="START"/>
    <property type="match status" value="1"/>
</dbReference>
<name>A0A0M0JEF2_9EUKA</name>
<keyword evidence="1" id="KW-0802">TPR repeat</keyword>
<keyword evidence="3" id="KW-0812">Transmembrane</keyword>
<dbReference type="Proteomes" id="UP000037460">
    <property type="component" value="Unassembled WGS sequence"/>
</dbReference>
<organism evidence="3 4">
    <name type="scientific">Chrysochromulina tobinii</name>
    <dbReference type="NCBI Taxonomy" id="1460289"/>
    <lineage>
        <taxon>Eukaryota</taxon>
        <taxon>Haptista</taxon>
        <taxon>Haptophyta</taxon>
        <taxon>Prymnesiophyceae</taxon>
        <taxon>Prymnesiales</taxon>
        <taxon>Chrysochromulinaceae</taxon>
        <taxon>Chrysochromulina</taxon>
    </lineage>
</organism>
<dbReference type="Pfam" id="PF01852">
    <property type="entry name" value="START"/>
    <property type="match status" value="1"/>
</dbReference>
<proteinExistence type="predicted"/>
<dbReference type="EMBL" id="JWZX01003073">
    <property type="protein sequence ID" value="KOO24623.1"/>
    <property type="molecule type" value="Genomic_DNA"/>
</dbReference>
<dbReference type="GO" id="GO:0008289">
    <property type="term" value="F:lipid binding"/>
    <property type="evidence" value="ECO:0007669"/>
    <property type="project" value="InterPro"/>
</dbReference>
<dbReference type="SUPFAM" id="SSF48452">
    <property type="entry name" value="TPR-like"/>
    <property type="match status" value="1"/>
</dbReference>
<dbReference type="SUPFAM" id="SSF55961">
    <property type="entry name" value="Bet v1-like"/>
    <property type="match status" value="1"/>
</dbReference>
<feature type="repeat" description="TPR" evidence="1">
    <location>
        <begin position="37"/>
        <end position="70"/>
    </location>
</feature>
<keyword evidence="3" id="KW-0472">Membrane</keyword>
<evidence type="ECO:0000256" key="1">
    <source>
        <dbReference type="PROSITE-ProRule" id="PRU00339"/>
    </source>
</evidence>
<dbReference type="InterPro" id="IPR023393">
    <property type="entry name" value="START-like_dom_sf"/>
</dbReference>
<protein>
    <submittedName>
        <fullName evidence="3">Transmembrane protein</fullName>
    </submittedName>
</protein>
<dbReference type="AlphaFoldDB" id="A0A0M0JEF2"/>
<evidence type="ECO:0000313" key="4">
    <source>
        <dbReference type="Proteomes" id="UP000037460"/>
    </source>
</evidence>
<accession>A0A0M0JEF2</accession>
<evidence type="ECO:0000313" key="3">
    <source>
        <dbReference type="EMBL" id="KOO24623.1"/>
    </source>
</evidence>
<dbReference type="PROSITE" id="PS50005">
    <property type="entry name" value="TPR"/>
    <property type="match status" value="1"/>
</dbReference>
<dbReference type="InterPro" id="IPR011990">
    <property type="entry name" value="TPR-like_helical_dom_sf"/>
</dbReference>
<dbReference type="InterPro" id="IPR019734">
    <property type="entry name" value="TPR_rpt"/>
</dbReference>
<evidence type="ECO:0000259" key="2">
    <source>
        <dbReference type="PROSITE" id="PS50848"/>
    </source>
</evidence>